<proteinExistence type="predicted"/>
<dbReference type="EMBL" id="FODD01000077">
    <property type="protein sequence ID" value="SEP04004.1"/>
    <property type="molecule type" value="Genomic_DNA"/>
</dbReference>
<dbReference type="GO" id="GO:0008236">
    <property type="term" value="F:serine-type peptidase activity"/>
    <property type="evidence" value="ECO:0007669"/>
    <property type="project" value="InterPro"/>
</dbReference>
<dbReference type="Pfam" id="PF03572">
    <property type="entry name" value="Peptidase_S41"/>
    <property type="match status" value="1"/>
</dbReference>
<dbReference type="InterPro" id="IPR029045">
    <property type="entry name" value="ClpP/crotonase-like_dom_sf"/>
</dbReference>
<dbReference type="Gene3D" id="3.30.750.44">
    <property type="match status" value="1"/>
</dbReference>
<dbReference type="CDD" id="cd07563">
    <property type="entry name" value="Peptidase_S41_IRBP"/>
    <property type="match status" value="1"/>
</dbReference>
<feature type="domain" description="Tail specific protease" evidence="1">
    <location>
        <begin position="72"/>
        <end position="279"/>
    </location>
</feature>
<dbReference type="STRING" id="310780.SAMN05216267_107712"/>
<accession>A0A1H8UM92</accession>
<dbReference type="PANTHER" id="PTHR11261">
    <property type="entry name" value="INTERPHOTORECEPTOR RETINOID-BINDING PROTEIN"/>
    <property type="match status" value="1"/>
</dbReference>
<dbReference type="InterPro" id="IPR005151">
    <property type="entry name" value="Tail-specific_protease"/>
</dbReference>
<dbReference type="SUPFAM" id="SSF52096">
    <property type="entry name" value="ClpP/crotonase"/>
    <property type="match status" value="1"/>
</dbReference>
<evidence type="ECO:0000259" key="1">
    <source>
        <dbReference type="SMART" id="SM00245"/>
    </source>
</evidence>
<protein>
    <submittedName>
        <fullName evidence="2">Peptidase family S41</fullName>
    </submittedName>
</protein>
<dbReference type="OrthoDB" id="6397760at2"/>
<dbReference type="SMART" id="SM00245">
    <property type="entry name" value="TSPc"/>
    <property type="match status" value="1"/>
</dbReference>
<reference evidence="2 3" key="1">
    <citation type="submission" date="2016-10" db="EMBL/GenBank/DDBJ databases">
        <authorList>
            <person name="de Groot N.N."/>
        </authorList>
    </citation>
    <scope>NUCLEOTIDE SEQUENCE [LARGE SCALE GENOMIC DNA]</scope>
    <source>
        <strain evidence="2 3">CGMCC 4.2026</strain>
    </source>
</reference>
<sequence length="315" mass="34461">MPTNAETVALALDRITAGYVFPERALEMERAIRKRLAAGEYDALNGPSLCETVTAHLREVCPDQHLGLRWRDEPAPVVLEDADQGQAAFLARMRAANHGVRGFEHLDGNIGYLDIRRIADAGEGARVIGAAMELAAGTRALILDLRECLGGSPEGCTMWCSYFFPDDQTHLKDIYDRLTDTTRQYWTVAHLPAPRYLDRPVYVLTSARTFSGGEDLAYTLQAHQRALVVGETTRGGAHPTGTYRLDEHISIRVPSARGISVATGTNWEGVGVVPDIDVPSRQALKVARQDALTRITQLPDGDVPSPASHRTPQVT</sequence>
<evidence type="ECO:0000313" key="3">
    <source>
        <dbReference type="Proteomes" id="UP000181951"/>
    </source>
</evidence>
<dbReference type="Proteomes" id="UP000181951">
    <property type="component" value="Unassembled WGS sequence"/>
</dbReference>
<keyword evidence="3" id="KW-1185">Reference proteome</keyword>
<dbReference type="PANTHER" id="PTHR11261:SF3">
    <property type="entry name" value="RETINOL-BINDING PROTEIN 3"/>
    <property type="match status" value="1"/>
</dbReference>
<dbReference type="AlphaFoldDB" id="A0A1H8UM92"/>
<dbReference type="RefSeq" id="WP_069463135.1">
    <property type="nucleotide sequence ID" value="NZ_FODD01000077.1"/>
</dbReference>
<evidence type="ECO:0000313" key="2">
    <source>
        <dbReference type="EMBL" id="SEP04004.1"/>
    </source>
</evidence>
<dbReference type="Gene3D" id="3.90.226.10">
    <property type="entry name" value="2-enoyl-CoA Hydratase, Chain A, domain 1"/>
    <property type="match status" value="1"/>
</dbReference>
<dbReference type="GO" id="GO:0006508">
    <property type="term" value="P:proteolysis"/>
    <property type="evidence" value="ECO:0007669"/>
    <property type="project" value="InterPro"/>
</dbReference>
<gene>
    <name evidence="2" type="ORF">SAMN05216267_107712</name>
</gene>
<organism evidence="2 3">
    <name type="scientific">Actinacidiphila rubida</name>
    <dbReference type="NCBI Taxonomy" id="310780"/>
    <lineage>
        <taxon>Bacteria</taxon>
        <taxon>Bacillati</taxon>
        <taxon>Actinomycetota</taxon>
        <taxon>Actinomycetes</taxon>
        <taxon>Kitasatosporales</taxon>
        <taxon>Streptomycetaceae</taxon>
        <taxon>Actinacidiphila</taxon>
    </lineage>
</organism>
<name>A0A1H8UM92_9ACTN</name>